<gene>
    <name evidence="3" type="ORF">TPAS_1830</name>
</gene>
<reference evidence="4" key="1">
    <citation type="submission" date="2016-04" db="EMBL/GenBank/DDBJ databases">
        <authorList>
            <person name="Strepis N."/>
        </authorList>
    </citation>
    <scope>NUCLEOTIDE SEQUENCE [LARGE SCALE GENOMIC DNA]</scope>
</reference>
<dbReference type="PROSITE" id="PS50975">
    <property type="entry name" value="ATP_GRASP"/>
    <property type="match status" value="1"/>
</dbReference>
<dbReference type="OrthoDB" id="9803907at2"/>
<dbReference type="InterPro" id="IPR011761">
    <property type="entry name" value="ATP-grasp"/>
</dbReference>
<keyword evidence="1" id="KW-0547">Nucleotide-binding</keyword>
<dbReference type="Proteomes" id="UP000195985">
    <property type="component" value="Unassembled WGS sequence"/>
</dbReference>
<dbReference type="STRING" id="43064.SAMN04488086_10741"/>
<organism evidence="3 4">
    <name type="scientific">Trichococcus pasteurii</name>
    <dbReference type="NCBI Taxonomy" id="43064"/>
    <lineage>
        <taxon>Bacteria</taxon>
        <taxon>Bacillati</taxon>
        <taxon>Bacillota</taxon>
        <taxon>Bacilli</taxon>
        <taxon>Lactobacillales</taxon>
        <taxon>Carnobacteriaceae</taxon>
        <taxon>Trichococcus</taxon>
    </lineage>
</organism>
<feature type="domain" description="ATP-grasp" evidence="2">
    <location>
        <begin position="106"/>
        <end position="284"/>
    </location>
</feature>
<accession>A0A1W1IGW7</accession>
<evidence type="ECO:0000256" key="1">
    <source>
        <dbReference type="PROSITE-ProRule" id="PRU00409"/>
    </source>
</evidence>
<name>A0A1W1IGW7_9LACT</name>
<keyword evidence="1" id="KW-0067">ATP-binding</keyword>
<dbReference type="Pfam" id="PF15632">
    <property type="entry name" value="ATPgrasp_Ter"/>
    <property type="match status" value="1"/>
</dbReference>
<dbReference type="GO" id="GO:0046872">
    <property type="term" value="F:metal ion binding"/>
    <property type="evidence" value="ECO:0007669"/>
    <property type="project" value="InterPro"/>
</dbReference>
<dbReference type="AlphaFoldDB" id="A0A1W1IGW7"/>
<dbReference type="Gene3D" id="3.40.50.20">
    <property type="match status" value="1"/>
</dbReference>
<dbReference type="EMBL" id="FWEY01000005">
    <property type="protein sequence ID" value="SLM52149.1"/>
    <property type="molecule type" value="Genomic_DNA"/>
</dbReference>
<sequence length="429" mass="49516">MTRKNVLIFPGGEYSASQIYFSLHNSLQYRPILGSSRSDHSEFISKDAITDLPFIYEEHFIEALNQVIQNESIDFIIPAHDTAAFSLMERQDEIRATVVCSPFKTAELCRYKSKTYEQLKSFPFVPKTYDMAQGDAEFPLFAKNDVGSGSRDAFVISSAEQLEKLLDPKISYVLCEYLPGEEITVDCFTNSKRELLFAQPRTRSRIFNGISARSTTITMTEEIKRIAEALSSEIEFRGYWFFQCKKDKDGQYKLLEISTRFAGTYGVSKNLDVNLPLLALCDFDGMDVDITPNKYEITADKNYIDRYKLNLRYERVYVGFDDTIVFNQEKHNTQMMQFLYQCLNENKEIVLITKHAPDIRETLKKQHLNEDLFAGIIEVPENSEKYVFMDNSKPSIFIDHAYAERKRVKEQLGIPTFGVSNVECLLDWS</sequence>
<evidence type="ECO:0000313" key="4">
    <source>
        <dbReference type="Proteomes" id="UP000195985"/>
    </source>
</evidence>
<dbReference type="RefSeq" id="WP_086942943.1">
    <property type="nucleotide sequence ID" value="NZ_FONM01000007.1"/>
</dbReference>
<dbReference type="SUPFAM" id="SSF56059">
    <property type="entry name" value="Glutathione synthetase ATP-binding domain-like"/>
    <property type="match status" value="1"/>
</dbReference>
<dbReference type="Gene3D" id="3.30.470.20">
    <property type="entry name" value="ATP-grasp fold, B domain"/>
    <property type="match status" value="1"/>
</dbReference>
<evidence type="ECO:0000313" key="3">
    <source>
        <dbReference type="EMBL" id="SLM52149.1"/>
    </source>
</evidence>
<proteinExistence type="predicted"/>
<evidence type="ECO:0000259" key="2">
    <source>
        <dbReference type="PROSITE" id="PS50975"/>
    </source>
</evidence>
<protein>
    <recommendedName>
        <fullName evidence="2">ATP-grasp domain-containing protein</fullName>
    </recommendedName>
</protein>
<dbReference type="GO" id="GO:0005524">
    <property type="term" value="F:ATP binding"/>
    <property type="evidence" value="ECO:0007669"/>
    <property type="project" value="UniProtKB-UniRule"/>
</dbReference>
<keyword evidence="4" id="KW-1185">Reference proteome</keyword>